<keyword evidence="6" id="KW-1185">Reference proteome</keyword>
<feature type="domain" description="Glycoside hydrolase family 5" evidence="4">
    <location>
        <begin position="85"/>
        <end position="341"/>
    </location>
</feature>
<dbReference type="PANTHER" id="PTHR31297:SF13">
    <property type="entry name" value="PUTATIVE-RELATED"/>
    <property type="match status" value="1"/>
</dbReference>
<evidence type="ECO:0000313" key="5">
    <source>
        <dbReference type="EMBL" id="MFL9841965.1"/>
    </source>
</evidence>
<comment type="similarity">
    <text evidence="3">Belongs to the glycosyl hydrolase 5 (cellulase A) family.</text>
</comment>
<gene>
    <name evidence="5" type="ORF">ABS767_13405</name>
</gene>
<dbReference type="SUPFAM" id="SSF51445">
    <property type="entry name" value="(Trans)glycosidases"/>
    <property type="match status" value="1"/>
</dbReference>
<keyword evidence="1 3" id="KW-0378">Hydrolase</keyword>
<reference evidence="5 6" key="1">
    <citation type="submission" date="2024-06" db="EMBL/GenBank/DDBJ databases">
        <authorList>
            <person name="Kaempfer P."/>
            <person name="Viver T."/>
        </authorList>
    </citation>
    <scope>NUCLEOTIDE SEQUENCE [LARGE SCALE GENOMIC DNA]</scope>
    <source>
        <strain evidence="5 6">ST-64</strain>
    </source>
</reference>
<evidence type="ECO:0000256" key="1">
    <source>
        <dbReference type="ARBA" id="ARBA00022801"/>
    </source>
</evidence>
<evidence type="ECO:0000256" key="3">
    <source>
        <dbReference type="RuleBase" id="RU361153"/>
    </source>
</evidence>
<dbReference type="InterPro" id="IPR017853">
    <property type="entry name" value="GH"/>
</dbReference>
<dbReference type="EMBL" id="JBELQC010000002">
    <property type="protein sequence ID" value="MFL9841965.1"/>
    <property type="molecule type" value="Genomic_DNA"/>
</dbReference>
<organism evidence="5 6">
    <name type="scientific">Sphingomonas plantiphila</name>
    <dbReference type="NCBI Taxonomy" id="3163295"/>
    <lineage>
        <taxon>Bacteria</taxon>
        <taxon>Pseudomonadati</taxon>
        <taxon>Pseudomonadota</taxon>
        <taxon>Alphaproteobacteria</taxon>
        <taxon>Sphingomonadales</taxon>
        <taxon>Sphingomonadaceae</taxon>
        <taxon>Sphingomonas</taxon>
    </lineage>
</organism>
<name>A0ABW8YS04_9SPHN</name>
<dbReference type="InterPro" id="IPR001547">
    <property type="entry name" value="Glyco_hydro_5"/>
</dbReference>
<dbReference type="InterPro" id="IPR008979">
    <property type="entry name" value="Galactose-bd-like_sf"/>
</dbReference>
<dbReference type="RefSeq" id="WP_408079172.1">
    <property type="nucleotide sequence ID" value="NZ_JBELQC010000002.1"/>
</dbReference>
<dbReference type="Gene3D" id="2.60.120.260">
    <property type="entry name" value="Galactose-binding domain-like"/>
    <property type="match status" value="1"/>
</dbReference>
<evidence type="ECO:0000259" key="4">
    <source>
        <dbReference type="Pfam" id="PF00150"/>
    </source>
</evidence>
<dbReference type="SUPFAM" id="SSF49785">
    <property type="entry name" value="Galactose-binding domain-like"/>
    <property type="match status" value="1"/>
</dbReference>
<comment type="caution">
    <text evidence="5">The sequence shown here is derived from an EMBL/GenBank/DDBJ whole genome shotgun (WGS) entry which is preliminary data.</text>
</comment>
<keyword evidence="2 3" id="KW-0326">Glycosidase</keyword>
<dbReference type="Proteomes" id="UP001629244">
    <property type="component" value="Unassembled WGS sequence"/>
</dbReference>
<dbReference type="CDD" id="cd04080">
    <property type="entry name" value="CBM6_cellulase-like"/>
    <property type="match status" value="1"/>
</dbReference>
<dbReference type="PANTHER" id="PTHR31297">
    <property type="entry name" value="GLUCAN ENDO-1,6-BETA-GLUCOSIDASE B"/>
    <property type="match status" value="1"/>
</dbReference>
<accession>A0ABW8YS04</accession>
<evidence type="ECO:0000256" key="2">
    <source>
        <dbReference type="ARBA" id="ARBA00023295"/>
    </source>
</evidence>
<dbReference type="Pfam" id="PF00150">
    <property type="entry name" value="Cellulase"/>
    <property type="match status" value="1"/>
</dbReference>
<dbReference type="Gene3D" id="3.20.20.80">
    <property type="entry name" value="Glycosidases"/>
    <property type="match status" value="1"/>
</dbReference>
<protein>
    <submittedName>
        <fullName evidence="5">Cellulase family glycosylhydrolase</fullName>
    </submittedName>
</protein>
<dbReference type="InterPro" id="IPR050386">
    <property type="entry name" value="Glycosyl_hydrolase_5"/>
</dbReference>
<sequence>MTTAVIVAMSAIAAPASAQYVHRDGKQIVDGEGRPLLLRGMGLGGWMLQEGYMLELGDLEKGQQHVIRRKITELVGEEKAAAFYKAWLDNFVTKADVDAMARWGFNSIRLPMHYNLFTLPIEQEPVAGQDTWIEDGFARIDRLLEWTRANNMHLILDLHAAPGGQGNDLPISDRDPSKPSLWESAENRRKTIALWKKLAERYAEEPGIAGYDIVNEPNWDFDGPKQGHGCSSKVNAPLWTFYREAIAAIRSVDRNHMVIIEGNCWGNNYEGLDAPLDPNMALSFHKYWNRNDKASIAGSLALRDRLGLPLWLGETGENSNVWFRDAIALVEGEGIGWAWWPVKKIRYNNPLQVKPNPGWDVLRAYWLGTGPKPSVQVAERALMRLATHDVRFENNIQHPDVIDAMFRQPHSNATLPFRRHAIGAAATRIAAVDFDLGRAGYAYHDREDADYHVATGGDWVKWNSGVTYRNDGVDIVVDATGARYVTGVQTGEWMQYTIDAERPGRRAISLRARSASGGSFALALNGRAPVRVELARGPGWQTIAVGDLPLLEGRNRLVLKAEACSDCEVDALLFARR</sequence>
<evidence type="ECO:0000313" key="6">
    <source>
        <dbReference type="Proteomes" id="UP001629244"/>
    </source>
</evidence>
<proteinExistence type="inferred from homology"/>